<feature type="region of interest" description="Disordered" evidence="1">
    <location>
        <begin position="1"/>
        <end position="207"/>
    </location>
</feature>
<feature type="compositionally biased region" description="Pro residues" evidence="1">
    <location>
        <begin position="1"/>
        <end position="13"/>
    </location>
</feature>
<organism evidence="2 3">
    <name type="scientific">Aspergillus granulosus</name>
    <dbReference type="NCBI Taxonomy" id="176169"/>
    <lineage>
        <taxon>Eukaryota</taxon>
        <taxon>Fungi</taxon>
        <taxon>Dikarya</taxon>
        <taxon>Ascomycota</taxon>
        <taxon>Pezizomycotina</taxon>
        <taxon>Eurotiomycetes</taxon>
        <taxon>Eurotiomycetidae</taxon>
        <taxon>Eurotiales</taxon>
        <taxon>Aspergillaceae</taxon>
        <taxon>Aspergillus</taxon>
        <taxon>Aspergillus subgen. Nidulantes</taxon>
    </lineage>
</organism>
<gene>
    <name evidence="2" type="ORF">BJX63DRAFT_114317</name>
</gene>
<evidence type="ECO:0000313" key="3">
    <source>
        <dbReference type="Proteomes" id="UP001610334"/>
    </source>
</evidence>
<sequence length="870" mass="97339">MAPLAFPPPPPRPAQQQIPPSPHRQEYNPATYYDTAGQALPLPAPLPQQQSFPPPPNRNQTASYHVPATPANAPTHNPVAASYGAPTDGRAQTCDQQPSQFTPYHLPAKGTYPPPPDPRVRSHAPPPAGAFSARPFTTQSTQPPPLYYPPAPEYPPPPNAQVNNYGAPSIGTNHAHHATHESTQLPSNSPPPMQTASQPPKTQVNGHVAPVVGEIYRNEVPRQTPPPPPPPLSQKAGPELSTTYHGRLNEQQPQPPSSSLPPQGLPSGIESLAESMSHIHIGQGANAPMEHNQMRPKTPPRPHIQYDPPPKFTLRECPSTVYILMGESQWYCHPQVPDFRVCTYCYEKHIQPTDFKRRFERVTLPAGSKPQCLFSCPRIEEDIWPRIIQLGSSLQELLQFFALRLPLRNCPQQRGVPASENIKWYQPKDSRRFPEFVACQACYEDVLLAGPLRNEFMPSTDPQPKEALFICDVHNPFIRKLATKTNSIDIFIAESARHLHLPECQNNGQMVGGHSRKWYQLRNSSSITVCERCYRDFAVRTEFEHQFYPVSRPSPQHRCLLGMWQTRSVWSEALARHDFGLWERTALEVAGTPLCTFEIPAGKPVYQIHGVKNFDLCHSCYIGCMKPHGLDRFFHQLPTQFNGGRACDLNPAAPRSACFAHRLDEAMITAAFATFATFAARLSSLDMCPKLDPTTGRQWYGTETCRICPACYEEVVRDSFLSAYIPPTPVTLPGETDCDLYSPRMRSKFHHACATQNPAFFFDFATYRKGIYNQTVPEMRHLVEMAKHSLSMQQMYNTASTAYNNMDGISSVGMYHTGWRYMGAGVAGTFRTHWGVEGAQMGQTALGYMQNIQADTARVKYLQGIWDAVE</sequence>
<feature type="compositionally biased region" description="Low complexity" evidence="1">
    <location>
        <begin position="65"/>
        <end position="81"/>
    </location>
</feature>
<evidence type="ECO:0000256" key="1">
    <source>
        <dbReference type="SAM" id="MobiDB-lite"/>
    </source>
</evidence>
<comment type="caution">
    <text evidence="2">The sequence shown here is derived from an EMBL/GenBank/DDBJ whole genome shotgun (WGS) entry which is preliminary data.</text>
</comment>
<keyword evidence="3" id="KW-1185">Reference proteome</keyword>
<reference evidence="2 3" key="1">
    <citation type="submission" date="2024-07" db="EMBL/GenBank/DDBJ databases">
        <title>Section-level genome sequencing and comparative genomics of Aspergillus sections Usti and Cavernicolus.</title>
        <authorList>
            <consortium name="Lawrence Berkeley National Laboratory"/>
            <person name="Nybo J.L."/>
            <person name="Vesth T.C."/>
            <person name="Theobald S."/>
            <person name="Frisvad J.C."/>
            <person name="Larsen T.O."/>
            <person name="Kjaerboelling I."/>
            <person name="Rothschild-Mancinelli K."/>
            <person name="Lyhne E.K."/>
            <person name="Kogle M.E."/>
            <person name="Barry K."/>
            <person name="Clum A."/>
            <person name="Na H."/>
            <person name="Ledsgaard L."/>
            <person name="Lin J."/>
            <person name="Lipzen A."/>
            <person name="Kuo A."/>
            <person name="Riley R."/>
            <person name="Mondo S."/>
            <person name="Labutti K."/>
            <person name="Haridas S."/>
            <person name="Pangalinan J."/>
            <person name="Salamov A.A."/>
            <person name="Simmons B.A."/>
            <person name="Magnuson J.K."/>
            <person name="Chen J."/>
            <person name="Drula E."/>
            <person name="Henrissat B."/>
            <person name="Wiebenga A."/>
            <person name="Lubbers R.J."/>
            <person name="Gomes A.C."/>
            <person name="Makela M.R."/>
            <person name="Stajich J."/>
            <person name="Grigoriev I.V."/>
            <person name="Mortensen U.H."/>
            <person name="De Vries R.P."/>
            <person name="Baker S.E."/>
            <person name="Andersen M.R."/>
        </authorList>
    </citation>
    <scope>NUCLEOTIDE SEQUENCE [LARGE SCALE GENOMIC DNA]</scope>
    <source>
        <strain evidence="2 3">CBS 588.65</strain>
    </source>
</reference>
<feature type="compositionally biased region" description="Pro residues" evidence="1">
    <location>
        <begin position="223"/>
        <end position="232"/>
    </location>
</feature>
<protein>
    <recommendedName>
        <fullName evidence="4">Integral membrane protein</fullName>
    </recommendedName>
</protein>
<evidence type="ECO:0008006" key="4">
    <source>
        <dbReference type="Google" id="ProtNLM"/>
    </source>
</evidence>
<feature type="compositionally biased region" description="Polar residues" evidence="1">
    <location>
        <begin position="194"/>
        <end position="205"/>
    </location>
</feature>
<proteinExistence type="predicted"/>
<feature type="compositionally biased region" description="Pro residues" evidence="1">
    <location>
        <begin position="142"/>
        <end position="159"/>
    </location>
</feature>
<feature type="compositionally biased region" description="Pro residues" evidence="1">
    <location>
        <begin position="42"/>
        <end position="57"/>
    </location>
</feature>
<dbReference type="EMBL" id="JBFXLT010000182">
    <property type="protein sequence ID" value="KAL2802451.1"/>
    <property type="molecule type" value="Genomic_DNA"/>
</dbReference>
<name>A0ABR4GTQ3_9EURO</name>
<dbReference type="Proteomes" id="UP001610334">
    <property type="component" value="Unassembled WGS sequence"/>
</dbReference>
<feature type="compositionally biased region" description="Polar residues" evidence="1">
    <location>
        <begin position="93"/>
        <end position="102"/>
    </location>
</feature>
<accession>A0ABR4GTQ3</accession>
<evidence type="ECO:0000313" key="2">
    <source>
        <dbReference type="EMBL" id="KAL2802451.1"/>
    </source>
</evidence>
<feature type="region of interest" description="Disordered" evidence="1">
    <location>
        <begin position="219"/>
        <end position="269"/>
    </location>
</feature>
<feature type="compositionally biased region" description="Polar residues" evidence="1">
    <location>
        <begin position="160"/>
        <end position="172"/>
    </location>
</feature>